<sequence>MQFQGGSGAVRIPVRLTAQDPITQAGLAGQLRTRHELRLLADGESDEGLDGVVAVFAADRVAEGELQVLRRLQRGGEGRTVLVATELDDSGLVAAVECGVVGVVRRADASAQRLADTITAVARGEGSVPADLLGRLLDQVGRLQRQVLDPRGLAFTGLSPREIDVLRLVADGKDTAEIARTLAFSERTVKNILHDVTTRLQLRNRSHAVAYAMRMGFI</sequence>
<keyword evidence="2" id="KW-0238">DNA-binding</keyword>
<keyword evidence="6" id="KW-1185">Reference proteome</keyword>
<accession>A0A9W4H1P6</accession>
<dbReference type="RefSeq" id="WP_205043008.1">
    <property type="nucleotide sequence ID" value="NZ_CAJVAX010000017.1"/>
</dbReference>
<dbReference type="InterPro" id="IPR016032">
    <property type="entry name" value="Sig_transdc_resp-reg_C-effctor"/>
</dbReference>
<dbReference type="Pfam" id="PF00196">
    <property type="entry name" value="GerE"/>
    <property type="match status" value="1"/>
</dbReference>
<keyword evidence="1" id="KW-0805">Transcription regulation</keyword>
<dbReference type="PANTHER" id="PTHR43214">
    <property type="entry name" value="TWO-COMPONENT RESPONSE REGULATOR"/>
    <property type="match status" value="1"/>
</dbReference>
<dbReference type="CDD" id="cd06170">
    <property type="entry name" value="LuxR_C_like"/>
    <property type="match status" value="1"/>
</dbReference>
<dbReference type="PROSITE" id="PS50043">
    <property type="entry name" value="HTH_LUXR_2"/>
    <property type="match status" value="1"/>
</dbReference>
<dbReference type="PANTHER" id="PTHR43214:SF24">
    <property type="entry name" value="TRANSCRIPTIONAL REGULATORY PROTEIN NARL-RELATED"/>
    <property type="match status" value="1"/>
</dbReference>
<dbReference type="InterPro" id="IPR039420">
    <property type="entry name" value="WalR-like"/>
</dbReference>
<dbReference type="SUPFAM" id="SSF46894">
    <property type="entry name" value="C-terminal effector domain of the bipartite response regulators"/>
    <property type="match status" value="1"/>
</dbReference>
<dbReference type="Proteomes" id="UP001153328">
    <property type="component" value="Unassembled WGS sequence"/>
</dbReference>
<evidence type="ECO:0000256" key="3">
    <source>
        <dbReference type="ARBA" id="ARBA00023163"/>
    </source>
</evidence>
<keyword evidence="3" id="KW-0804">Transcription</keyword>
<gene>
    <name evidence="5" type="ORF">SBRY_30714</name>
</gene>
<comment type="caution">
    <text evidence="5">The sequence shown here is derived from an EMBL/GenBank/DDBJ whole genome shotgun (WGS) entry which is preliminary data.</text>
</comment>
<dbReference type="SMART" id="SM00421">
    <property type="entry name" value="HTH_LUXR"/>
    <property type="match status" value="1"/>
</dbReference>
<dbReference type="PRINTS" id="PR00038">
    <property type="entry name" value="HTHLUXR"/>
</dbReference>
<evidence type="ECO:0000259" key="4">
    <source>
        <dbReference type="PROSITE" id="PS50043"/>
    </source>
</evidence>
<dbReference type="EMBL" id="CAJVAX010000017">
    <property type="protein sequence ID" value="CAG7642918.1"/>
    <property type="molecule type" value="Genomic_DNA"/>
</dbReference>
<evidence type="ECO:0000256" key="2">
    <source>
        <dbReference type="ARBA" id="ARBA00023125"/>
    </source>
</evidence>
<proteinExistence type="predicted"/>
<dbReference type="InterPro" id="IPR000792">
    <property type="entry name" value="Tscrpt_reg_LuxR_C"/>
</dbReference>
<name>A0A9W4H1P6_9ACTN</name>
<evidence type="ECO:0000256" key="1">
    <source>
        <dbReference type="ARBA" id="ARBA00023015"/>
    </source>
</evidence>
<dbReference type="AlphaFoldDB" id="A0A9W4H1P6"/>
<dbReference type="GO" id="GO:0003677">
    <property type="term" value="F:DNA binding"/>
    <property type="evidence" value="ECO:0007669"/>
    <property type="project" value="UniProtKB-KW"/>
</dbReference>
<feature type="domain" description="HTH luxR-type" evidence="4">
    <location>
        <begin position="151"/>
        <end position="216"/>
    </location>
</feature>
<evidence type="ECO:0000313" key="6">
    <source>
        <dbReference type="Proteomes" id="UP001153328"/>
    </source>
</evidence>
<dbReference type="GO" id="GO:0006355">
    <property type="term" value="P:regulation of DNA-templated transcription"/>
    <property type="evidence" value="ECO:0007669"/>
    <property type="project" value="InterPro"/>
</dbReference>
<protein>
    <submittedName>
        <fullName evidence="5">Helix-turn-helix transcriptional regulator</fullName>
    </submittedName>
</protein>
<dbReference type="Gene3D" id="3.40.50.2300">
    <property type="match status" value="1"/>
</dbReference>
<organism evidence="5 6">
    <name type="scientific">Actinacidiphila bryophytorum</name>
    <dbReference type="NCBI Taxonomy" id="1436133"/>
    <lineage>
        <taxon>Bacteria</taxon>
        <taxon>Bacillati</taxon>
        <taxon>Actinomycetota</taxon>
        <taxon>Actinomycetes</taxon>
        <taxon>Kitasatosporales</taxon>
        <taxon>Streptomycetaceae</taxon>
        <taxon>Actinacidiphila</taxon>
    </lineage>
</organism>
<reference evidence="5" key="1">
    <citation type="submission" date="2021-06" db="EMBL/GenBank/DDBJ databases">
        <authorList>
            <person name="Arsene-Ploetze F."/>
        </authorList>
    </citation>
    <scope>NUCLEOTIDE SEQUENCE</scope>
    <source>
        <strain evidence="5">SBRY1</strain>
    </source>
</reference>
<evidence type="ECO:0000313" key="5">
    <source>
        <dbReference type="EMBL" id="CAG7642918.1"/>
    </source>
</evidence>